<gene>
    <name evidence="7" type="ORF">BU204_24270</name>
</gene>
<dbReference type="Pfam" id="PF03704">
    <property type="entry name" value="BTAD"/>
    <property type="match status" value="1"/>
</dbReference>
<dbReference type="InterPro" id="IPR016032">
    <property type="entry name" value="Sig_transdc_resp-reg_C-effctor"/>
</dbReference>
<evidence type="ECO:0000256" key="3">
    <source>
        <dbReference type="ARBA" id="ARBA00023125"/>
    </source>
</evidence>
<feature type="DNA-binding region" description="OmpR/PhoB-type" evidence="5">
    <location>
        <begin position="1"/>
        <end position="81"/>
    </location>
</feature>
<accession>A0A1Q8CKY5</accession>
<evidence type="ECO:0000313" key="8">
    <source>
        <dbReference type="Proteomes" id="UP000185596"/>
    </source>
</evidence>
<dbReference type="SMART" id="SM00862">
    <property type="entry name" value="Trans_reg_C"/>
    <property type="match status" value="1"/>
</dbReference>
<sequence>MIDLGPAKQRTILAALLVNLEQPVPLDVLVDRVWDENPPVDVRNVVYTYVARLRRKLSCAAGDCADPPQLKRMFGGYCLQTAPDNVDLYRFRGLLERARKLESDADEQRSTLLREANGLWRGVPLAGVDGRWAAAMRHGLQQLRHEALVEWADVEIRLGRPRRVIDQLRQAVFDSPFSEPLVAHLMLALHADGRSAEALQVFEGTRRQLADDMGTDPAPSLQEVHRDILQGRASVNQQVEPEQEVAATPVQVTTVSRPGAQSVNLLPIDLPDFTGRGAEMSLLAEALTPSDTPLSPSVAVLYGPAGIGKTTLAVHASYRLRKYFPDGQLFADLDGTGLPPAEPTVVLERFLRALGTTDIPASFVERAELYRARLANARMLVVLDNAVDEPQVAPLLPGTGQCAVIVSCQVRPPVPAGVPVIRLAPMPVDEASAFLRQMIGPARMNADPQATRELLALCEGSPLVLRIIGGKLMTRQHWSVARLLNRLRDDDRLLGELTDGTHDVRMKIGRTFHALDHATQRLFLGLATSHLDDEFSVRSAARALQVNEHDAEESVERLLDCHLLGIASHPEAGDLRYVLPKLHRLYASTVCGEPVKIHA</sequence>
<dbReference type="RefSeq" id="WP_075128044.1">
    <property type="nucleotide sequence ID" value="NZ_MSIE01000046.1"/>
</dbReference>
<dbReference type="Proteomes" id="UP000185596">
    <property type="component" value="Unassembled WGS sequence"/>
</dbReference>
<dbReference type="PANTHER" id="PTHR35807">
    <property type="entry name" value="TRANSCRIPTIONAL REGULATOR REDD-RELATED"/>
    <property type="match status" value="1"/>
</dbReference>
<protein>
    <recommendedName>
        <fullName evidence="6">OmpR/PhoB-type domain-containing protein</fullName>
    </recommendedName>
</protein>
<dbReference type="SUPFAM" id="SSF48452">
    <property type="entry name" value="TPR-like"/>
    <property type="match status" value="1"/>
</dbReference>
<keyword evidence="8" id="KW-1185">Reference proteome</keyword>
<dbReference type="SMART" id="SM01043">
    <property type="entry name" value="BTAD"/>
    <property type="match status" value="1"/>
</dbReference>
<dbReference type="EMBL" id="MSIE01000046">
    <property type="protein sequence ID" value="OLF15015.1"/>
    <property type="molecule type" value="Genomic_DNA"/>
</dbReference>
<comment type="similarity">
    <text evidence="1">Belongs to the AfsR/DnrI/RedD regulatory family.</text>
</comment>
<feature type="domain" description="OmpR/PhoB-type" evidence="6">
    <location>
        <begin position="1"/>
        <end position="81"/>
    </location>
</feature>
<evidence type="ECO:0000256" key="5">
    <source>
        <dbReference type="PROSITE-ProRule" id="PRU01091"/>
    </source>
</evidence>
<dbReference type="SUPFAM" id="SSF46894">
    <property type="entry name" value="C-terminal effector domain of the bipartite response regulators"/>
    <property type="match status" value="1"/>
</dbReference>
<comment type="caution">
    <text evidence="7">The sequence shown here is derived from an EMBL/GenBank/DDBJ whole genome shotgun (WGS) entry which is preliminary data.</text>
</comment>
<proteinExistence type="inferred from homology"/>
<dbReference type="InterPro" id="IPR027417">
    <property type="entry name" value="P-loop_NTPase"/>
</dbReference>
<dbReference type="GO" id="GO:0000160">
    <property type="term" value="P:phosphorelay signal transduction system"/>
    <property type="evidence" value="ECO:0007669"/>
    <property type="project" value="InterPro"/>
</dbReference>
<dbReference type="STRING" id="1912961.BU204_24270"/>
<dbReference type="InterPro" id="IPR011990">
    <property type="entry name" value="TPR-like_helical_dom_sf"/>
</dbReference>
<evidence type="ECO:0000313" key="7">
    <source>
        <dbReference type="EMBL" id="OLF15015.1"/>
    </source>
</evidence>
<dbReference type="Gene3D" id="1.10.10.10">
    <property type="entry name" value="Winged helix-like DNA-binding domain superfamily/Winged helix DNA-binding domain"/>
    <property type="match status" value="1"/>
</dbReference>
<dbReference type="CDD" id="cd15831">
    <property type="entry name" value="BTAD"/>
    <property type="match status" value="1"/>
</dbReference>
<dbReference type="Gene3D" id="1.25.40.10">
    <property type="entry name" value="Tetratricopeptide repeat domain"/>
    <property type="match status" value="1"/>
</dbReference>
<name>A0A1Q8CKY5_9PSEU</name>
<dbReference type="AlphaFoldDB" id="A0A1Q8CKY5"/>
<keyword evidence="2" id="KW-0805">Transcription regulation</keyword>
<evidence type="ECO:0000259" key="6">
    <source>
        <dbReference type="PROSITE" id="PS51755"/>
    </source>
</evidence>
<dbReference type="Pfam" id="PF00486">
    <property type="entry name" value="Trans_reg_C"/>
    <property type="match status" value="1"/>
</dbReference>
<dbReference type="SUPFAM" id="SSF52540">
    <property type="entry name" value="P-loop containing nucleoside triphosphate hydrolases"/>
    <property type="match status" value="1"/>
</dbReference>
<keyword evidence="3 5" id="KW-0238">DNA-binding</keyword>
<dbReference type="OrthoDB" id="581105at2"/>
<dbReference type="InterPro" id="IPR051677">
    <property type="entry name" value="AfsR-DnrI-RedD_regulator"/>
</dbReference>
<dbReference type="GO" id="GO:0006355">
    <property type="term" value="P:regulation of DNA-templated transcription"/>
    <property type="evidence" value="ECO:0007669"/>
    <property type="project" value="InterPro"/>
</dbReference>
<evidence type="ECO:0000256" key="1">
    <source>
        <dbReference type="ARBA" id="ARBA00005820"/>
    </source>
</evidence>
<dbReference type="PANTHER" id="PTHR35807:SF1">
    <property type="entry name" value="TRANSCRIPTIONAL REGULATOR REDD"/>
    <property type="match status" value="1"/>
</dbReference>
<dbReference type="InterPro" id="IPR001867">
    <property type="entry name" value="OmpR/PhoB-type_DNA-bd"/>
</dbReference>
<evidence type="ECO:0000256" key="4">
    <source>
        <dbReference type="ARBA" id="ARBA00023163"/>
    </source>
</evidence>
<dbReference type="GO" id="GO:0043531">
    <property type="term" value="F:ADP binding"/>
    <property type="evidence" value="ECO:0007669"/>
    <property type="project" value="InterPro"/>
</dbReference>
<evidence type="ECO:0000256" key="2">
    <source>
        <dbReference type="ARBA" id="ARBA00023015"/>
    </source>
</evidence>
<dbReference type="InterPro" id="IPR005158">
    <property type="entry name" value="BTAD"/>
</dbReference>
<dbReference type="InterPro" id="IPR036388">
    <property type="entry name" value="WH-like_DNA-bd_sf"/>
</dbReference>
<dbReference type="GO" id="GO:0003677">
    <property type="term" value="F:DNA binding"/>
    <property type="evidence" value="ECO:0007669"/>
    <property type="project" value="UniProtKB-UniRule"/>
</dbReference>
<dbReference type="Gene3D" id="3.40.50.300">
    <property type="entry name" value="P-loop containing nucleotide triphosphate hydrolases"/>
    <property type="match status" value="1"/>
</dbReference>
<dbReference type="PRINTS" id="PR00364">
    <property type="entry name" value="DISEASERSIST"/>
</dbReference>
<dbReference type="PROSITE" id="PS51755">
    <property type="entry name" value="OMPR_PHOB"/>
    <property type="match status" value="1"/>
</dbReference>
<reference evidence="7 8" key="1">
    <citation type="submission" date="2016-12" db="EMBL/GenBank/DDBJ databases">
        <title>The draft genome sequence of Actinophytocola sp. 11-183.</title>
        <authorList>
            <person name="Wang W."/>
            <person name="Yuan L."/>
        </authorList>
    </citation>
    <scope>NUCLEOTIDE SEQUENCE [LARGE SCALE GENOMIC DNA]</scope>
    <source>
        <strain evidence="7 8">11-183</strain>
    </source>
</reference>
<organism evidence="7 8">
    <name type="scientific">Actinophytocola xanthii</name>
    <dbReference type="NCBI Taxonomy" id="1912961"/>
    <lineage>
        <taxon>Bacteria</taxon>
        <taxon>Bacillati</taxon>
        <taxon>Actinomycetota</taxon>
        <taxon>Actinomycetes</taxon>
        <taxon>Pseudonocardiales</taxon>
        <taxon>Pseudonocardiaceae</taxon>
    </lineage>
</organism>
<keyword evidence="4" id="KW-0804">Transcription</keyword>